<dbReference type="InterPro" id="IPR056511">
    <property type="entry name" value="IDM1_C"/>
</dbReference>
<feature type="domain" description="PHD-type" evidence="8">
    <location>
        <begin position="753"/>
        <end position="797"/>
    </location>
</feature>
<reference evidence="10" key="1">
    <citation type="journal article" date="2021" name="bioRxiv">
        <title>Whole Genome Assembly and Annotation of Northern Wild Rice, Zizania palustris L., Supports a Whole Genome Duplication in the Zizania Genus.</title>
        <authorList>
            <person name="Haas M."/>
            <person name="Kono T."/>
            <person name="Macchietto M."/>
            <person name="Millas R."/>
            <person name="McGilp L."/>
            <person name="Shao M."/>
            <person name="Duquette J."/>
            <person name="Hirsch C.N."/>
            <person name="Kimball J."/>
        </authorList>
    </citation>
    <scope>NUCLEOTIDE SEQUENCE</scope>
    <source>
        <tissue evidence="10">Fresh leaf tissue</tissue>
    </source>
</reference>
<dbReference type="CDD" id="cd15539">
    <property type="entry name" value="PHD1_AIRE"/>
    <property type="match status" value="1"/>
</dbReference>
<dbReference type="InterPro" id="IPR032308">
    <property type="entry name" value="TDBD"/>
</dbReference>
<keyword evidence="3 6" id="KW-0863">Zinc-finger</keyword>
<reference evidence="10" key="2">
    <citation type="submission" date="2021-02" db="EMBL/GenBank/DDBJ databases">
        <authorList>
            <person name="Kimball J.A."/>
            <person name="Haas M.W."/>
            <person name="Macchietto M."/>
            <person name="Kono T."/>
            <person name="Duquette J."/>
            <person name="Shao M."/>
        </authorList>
    </citation>
    <scope>NUCLEOTIDE SEQUENCE</scope>
    <source>
        <tissue evidence="10">Fresh leaf tissue</tissue>
    </source>
</reference>
<dbReference type="GO" id="GO:0006357">
    <property type="term" value="P:regulation of transcription by RNA polymerase II"/>
    <property type="evidence" value="ECO:0007669"/>
    <property type="project" value="TreeGrafter"/>
</dbReference>
<dbReference type="PANTHER" id="PTHR46309">
    <property type="entry name" value="PHD FINGER PROTEIN 12"/>
    <property type="match status" value="1"/>
</dbReference>
<sequence length="1472" mass="161808">MTHVGSAPGRKRQLVLESSDSEGDEFFVSMRQKDDAAASVGNAGAGSSQGANQLGEKVETVSSVKISGVKSQGAFSDKKKGNELDRSGSQPDAKKIRTEPVHGGGGGSGGSVPKDGTSGRMLPLGFPKWRFEKPEIRAGWVLDEKGGVEMKVSRSSKVKELVSSSVDERKQSESQKHDKRIPLKADQGNSVEQGRQEVIRVQGKSGVLKILPKNNKVSREAGDGKILLKNTKVDGENVDDKILPKNAKVEETIDGKFLTKSGVLKLLPKNNKVVKETSDGNLLTKNIKVVGQTSDGKILTKNNKVDQENGDDKVLKKNDMNLDTSTGKLLSGSIKKDVQSSDGYRRDKEKSSAIDEPPKQNANGEKRITEKLVSPILLRKSDPTVVGISLGQKMKQKNSKAQLKISSVGHHQPQLNPKDEENKKKRSLEHKSSPENLSKKAKSKFTDLQGTSGSTIEKHGMKKPRAGHRNKIKQKLRDQIKGILLDNGWKIDLRRRKNKDYEDSVYVSPQGTGYWSITKAYAVFQEQSKSPQDKKHRGISSKYNSLEQGVIDASCHAISKDDLAMLQRNVVKRRTKKESGASEKKHKDGVGRNSKDTPAGRSLRNKYQNSEYSLNTKHQGCALLVRGSTHNTEGDVDGYIPYRWKRTILSWMIDLGVVSEDAKVKYINKKGARARLEGQITRNGIYCRCCFNVVPVADFELHAGSKEQQPYANIFLDNGGVTLLQCLHDAWEKHSQSENKGFYKVDPGDDPDDDTCGICGDGGDLLCCDNCTSTFHLACLGINMPSGDWHCRSCICRFCGSTQEGTPSFAELLSCLQCSRKYHQVCADGTVKETVNAESSNSTNCFCSPGCRKIYKRLRKLLGLKNAIEAGFSWSLVHCFADNLAAPPKKKVQMIHCNSKTAVAFSVMDECFLPRIDERSGINIIHNVVYNCGSDFNRLNFSRFYTFILERGDEVISAASVRIHGTDLAEMPFIGTRGMYRHRGMCRLLLNAIESALCSLNVRRLVIHTTPEMQNTWTTFFGFKTVEPSKRQKNKSLNILMIHGTSPLEKRLLPTGTMNQEATAGTVNDKMDAQMLGEATGSRIPIHTSCDLPVCSDLDIKHRDNSYPLVGSSQGLTPNLPLVPEEKTPELTSPLLDDGNLHRVLRVEGSMQCMAEAENIQEMKYKETDATQIAENIDTEQKSENKSNSSRADSSAIPVEVDPCSCSSNETGKSENCPSSELPVLVRDKPEPCISGLFTNQEDKKSSAFPVDKTVSLASMVGKPDNHELKTVVSVCNIQTSVEAKDLEDNTDIANDKHIDACITKDQTFVGGVANNFVGTTEDPKDSTADLEASMARSIQLMNEIVKDENVCATKDQTFVGRVANNFVATTENRSGSAVDLGVLMEISIQQKAEVVKDKSDLPFPGLIGSSISKETLDKPVESQTTENDNMEMKDIGITVANFNEAGQRRGEDGIYKKSMEDDLASREPVNA</sequence>
<evidence type="ECO:0000313" key="11">
    <source>
        <dbReference type="Proteomes" id="UP000729402"/>
    </source>
</evidence>
<feature type="region of interest" description="Disordered" evidence="7">
    <location>
        <begin position="1449"/>
        <end position="1472"/>
    </location>
</feature>
<dbReference type="EMBL" id="JAAALK010000079">
    <property type="protein sequence ID" value="KAG8100575.1"/>
    <property type="molecule type" value="Genomic_DNA"/>
</dbReference>
<keyword evidence="11" id="KW-1185">Reference proteome</keyword>
<dbReference type="Proteomes" id="UP000729402">
    <property type="component" value="Unassembled WGS sequence"/>
</dbReference>
<dbReference type="InterPro" id="IPR001965">
    <property type="entry name" value="Znf_PHD"/>
</dbReference>
<feature type="compositionally biased region" description="Basic and acidic residues" evidence="7">
    <location>
        <begin position="577"/>
        <end position="595"/>
    </location>
</feature>
<dbReference type="GO" id="GO:0003714">
    <property type="term" value="F:transcription corepressor activity"/>
    <property type="evidence" value="ECO:0007669"/>
    <property type="project" value="InterPro"/>
</dbReference>
<evidence type="ECO:0000256" key="2">
    <source>
        <dbReference type="ARBA" id="ARBA00022723"/>
    </source>
</evidence>
<dbReference type="InterPro" id="IPR042163">
    <property type="entry name" value="PHF12"/>
</dbReference>
<feature type="compositionally biased region" description="Basic and acidic residues" evidence="7">
    <location>
        <begin position="1449"/>
        <end position="1466"/>
    </location>
</feature>
<evidence type="ECO:0000259" key="8">
    <source>
        <dbReference type="PROSITE" id="PS50016"/>
    </source>
</evidence>
<dbReference type="GO" id="GO:0008270">
    <property type="term" value="F:zinc ion binding"/>
    <property type="evidence" value="ECO:0007669"/>
    <property type="project" value="UniProtKB-KW"/>
</dbReference>
<feature type="compositionally biased region" description="Polar residues" evidence="7">
    <location>
        <begin position="60"/>
        <end position="74"/>
    </location>
</feature>
<feature type="compositionally biased region" description="Basic and acidic residues" evidence="7">
    <location>
        <begin position="417"/>
        <end position="433"/>
    </location>
</feature>
<comment type="caution">
    <text evidence="10">The sequence shown here is derived from an EMBL/GenBank/DDBJ whole genome shotgun (WGS) entry which is preliminary data.</text>
</comment>
<name>A0A8J5WYU0_ZIZPA</name>
<feature type="compositionally biased region" description="Basic and acidic residues" evidence="7">
    <location>
        <begin position="147"/>
        <end position="183"/>
    </location>
</feature>
<dbReference type="InterPro" id="IPR054292">
    <property type="entry name" value="DUF7028"/>
</dbReference>
<dbReference type="Pfam" id="PF00628">
    <property type="entry name" value="PHD"/>
    <property type="match status" value="1"/>
</dbReference>
<evidence type="ECO:0000259" key="9">
    <source>
        <dbReference type="PROSITE" id="PS51186"/>
    </source>
</evidence>
<keyword evidence="4" id="KW-0862">Zinc</keyword>
<evidence type="ECO:0000313" key="10">
    <source>
        <dbReference type="EMBL" id="KAG8100576.1"/>
    </source>
</evidence>
<dbReference type="PROSITE" id="PS51186">
    <property type="entry name" value="GNAT"/>
    <property type="match status" value="1"/>
</dbReference>
<dbReference type="Pfam" id="PF22970">
    <property type="entry name" value="DUF7028"/>
    <property type="match status" value="1"/>
</dbReference>
<dbReference type="PROSITE" id="PS50016">
    <property type="entry name" value="ZF_PHD_2"/>
    <property type="match status" value="1"/>
</dbReference>
<gene>
    <name evidence="10" type="ORF">GUJ93_ZPchr0013g37139</name>
</gene>
<feature type="region of interest" description="Disordered" evidence="7">
    <location>
        <begin position="1177"/>
        <end position="1200"/>
    </location>
</feature>
<evidence type="ECO:0000256" key="6">
    <source>
        <dbReference type="PROSITE-ProRule" id="PRU00146"/>
    </source>
</evidence>
<dbReference type="Pfam" id="PF23209">
    <property type="entry name" value="IDM1_C"/>
    <property type="match status" value="1"/>
</dbReference>
<evidence type="ECO:0000256" key="5">
    <source>
        <dbReference type="ARBA" id="ARBA00023242"/>
    </source>
</evidence>
<evidence type="ECO:0000256" key="4">
    <source>
        <dbReference type="ARBA" id="ARBA00022833"/>
    </source>
</evidence>
<accession>A0A8J5WYU0</accession>
<feature type="region of interest" description="Disordered" evidence="7">
    <location>
        <begin position="1"/>
        <end position="124"/>
    </location>
</feature>
<keyword evidence="2" id="KW-0479">Metal-binding</keyword>
<proteinExistence type="predicted"/>
<feature type="compositionally biased region" description="Polar residues" evidence="7">
    <location>
        <begin position="446"/>
        <end position="455"/>
    </location>
</feature>
<dbReference type="GO" id="GO:0005634">
    <property type="term" value="C:nucleus"/>
    <property type="evidence" value="ECO:0007669"/>
    <property type="project" value="UniProtKB-SubCell"/>
</dbReference>
<dbReference type="Pfam" id="PF16135">
    <property type="entry name" value="TDBD"/>
    <property type="match status" value="1"/>
</dbReference>
<organism evidence="10 11">
    <name type="scientific">Zizania palustris</name>
    <name type="common">Northern wild rice</name>
    <dbReference type="NCBI Taxonomy" id="103762"/>
    <lineage>
        <taxon>Eukaryota</taxon>
        <taxon>Viridiplantae</taxon>
        <taxon>Streptophyta</taxon>
        <taxon>Embryophyta</taxon>
        <taxon>Tracheophyta</taxon>
        <taxon>Spermatophyta</taxon>
        <taxon>Magnoliopsida</taxon>
        <taxon>Liliopsida</taxon>
        <taxon>Poales</taxon>
        <taxon>Poaceae</taxon>
        <taxon>BOP clade</taxon>
        <taxon>Oryzoideae</taxon>
        <taxon>Oryzeae</taxon>
        <taxon>Zizaniinae</taxon>
        <taxon>Zizania</taxon>
    </lineage>
</organism>
<dbReference type="GO" id="GO:0016747">
    <property type="term" value="F:acyltransferase activity, transferring groups other than amino-acyl groups"/>
    <property type="evidence" value="ECO:0007669"/>
    <property type="project" value="InterPro"/>
</dbReference>
<dbReference type="SMART" id="SM00249">
    <property type="entry name" value="PHD"/>
    <property type="match status" value="2"/>
</dbReference>
<protein>
    <recommendedName>
        <fullName evidence="12">PHD-type domain-containing protein</fullName>
    </recommendedName>
</protein>
<feature type="region of interest" description="Disordered" evidence="7">
    <location>
        <begin position="572"/>
        <end position="608"/>
    </location>
</feature>
<feature type="compositionally biased region" description="Low complexity" evidence="7">
    <location>
        <begin position="37"/>
        <end position="53"/>
    </location>
</feature>
<feature type="compositionally biased region" description="Basic and acidic residues" evidence="7">
    <location>
        <begin position="334"/>
        <end position="368"/>
    </location>
</feature>
<feature type="compositionally biased region" description="Basic and acidic residues" evidence="7">
    <location>
        <begin position="76"/>
        <end position="100"/>
    </location>
</feature>
<feature type="domain" description="N-acetyltransferase" evidence="9">
    <location>
        <begin position="903"/>
        <end position="1046"/>
    </location>
</feature>
<dbReference type="PANTHER" id="PTHR46309:SF1">
    <property type="entry name" value="PHD FINGER PROTEIN 12"/>
    <property type="match status" value="1"/>
</dbReference>
<evidence type="ECO:0000256" key="3">
    <source>
        <dbReference type="ARBA" id="ARBA00022771"/>
    </source>
</evidence>
<dbReference type="CDD" id="cd04301">
    <property type="entry name" value="NAT_SF"/>
    <property type="match status" value="1"/>
</dbReference>
<keyword evidence="5" id="KW-0539">Nucleus</keyword>
<dbReference type="InterPro" id="IPR019787">
    <property type="entry name" value="Znf_PHD-finger"/>
</dbReference>
<feature type="region of interest" description="Disordered" evidence="7">
    <location>
        <begin position="390"/>
        <end position="470"/>
    </location>
</feature>
<feature type="region of interest" description="Disordered" evidence="7">
    <location>
        <begin position="147"/>
        <end position="195"/>
    </location>
</feature>
<comment type="subcellular location">
    <subcellularLocation>
        <location evidence="1">Nucleus</location>
    </subcellularLocation>
</comment>
<feature type="region of interest" description="Disordered" evidence="7">
    <location>
        <begin position="333"/>
        <end position="368"/>
    </location>
</feature>
<evidence type="ECO:0008006" key="12">
    <source>
        <dbReference type="Google" id="ProtNLM"/>
    </source>
</evidence>
<dbReference type="OrthoDB" id="429143at2759"/>
<evidence type="ECO:0000256" key="7">
    <source>
        <dbReference type="SAM" id="MobiDB-lite"/>
    </source>
</evidence>
<dbReference type="EMBL" id="JAAALK010000079">
    <property type="protein sequence ID" value="KAG8100576.1"/>
    <property type="molecule type" value="Genomic_DNA"/>
</dbReference>
<feature type="compositionally biased region" description="Basic residues" evidence="7">
    <location>
        <begin position="460"/>
        <end position="470"/>
    </location>
</feature>
<dbReference type="InterPro" id="IPR000182">
    <property type="entry name" value="GNAT_dom"/>
</dbReference>
<evidence type="ECO:0000256" key="1">
    <source>
        <dbReference type="ARBA" id="ARBA00004123"/>
    </source>
</evidence>